<comment type="subcellular location">
    <subcellularLocation>
        <location evidence="1">Membrane</location>
        <topology evidence="1">Multi-pass membrane protein</topology>
    </subcellularLocation>
</comment>
<feature type="transmembrane region" description="Helical" evidence="6">
    <location>
        <begin position="161"/>
        <end position="185"/>
    </location>
</feature>
<dbReference type="Proteomes" id="UP001596470">
    <property type="component" value="Unassembled WGS sequence"/>
</dbReference>
<protein>
    <submittedName>
        <fullName evidence="8">Cation diffusion facilitator family transporter</fullName>
    </submittedName>
</protein>
<accession>A0ABW2D382</accession>
<evidence type="ECO:0000256" key="2">
    <source>
        <dbReference type="ARBA" id="ARBA00022448"/>
    </source>
</evidence>
<comment type="caution">
    <text evidence="8">The sequence shown here is derived from an EMBL/GenBank/DDBJ whole genome shotgun (WGS) entry which is preliminary data.</text>
</comment>
<organism evidence="8 9">
    <name type="scientific">Glycomyces mayteni</name>
    <dbReference type="NCBI Taxonomy" id="543887"/>
    <lineage>
        <taxon>Bacteria</taxon>
        <taxon>Bacillati</taxon>
        <taxon>Actinomycetota</taxon>
        <taxon>Actinomycetes</taxon>
        <taxon>Glycomycetales</taxon>
        <taxon>Glycomycetaceae</taxon>
        <taxon>Glycomyces</taxon>
    </lineage>
</organism>
<evidence type="ECO:0000256" key="6">
    <source>
        <dbReference type="SAM" id="Phobius"/>
    </source>
</evidence>
<keyword evidence="2" id="KW-0813">Transport</keyword>
<feature type="transmembrane region" description="Helical" evidence="6">
    <location>
        <begin position="191"/>
        <end position="212"/>
    </location>
</feature>
<evidence type="ECO:0000256" key="4">
    <source>
        <dbReference type="ARBA" id="ARBA00022989"/>
    </source>
</evidence>
<dbReference type="InterPro" id="IPR058533">
    <property type="entry name" value="Cation_efflux_TM"/>
</dbReference>
<keyword evidence="4 6" id="KW-1133">Transmembrane helix</keyword>
<dbReference type="Gene3D" id="1.20.1510.10">
    <property type="entry name" value="Cation efflux protein transmembrane domain"/>
    <property type="match status" value="1"/>
</dbReference>
<evidence type="ECO:0000313" key="9">
    <source>
        <dbReference type="Proteomes" id="UP001596470"/>
    </source>
</evidence>
<keyword evidence="9" id="KW-1185">Reference proteome</keyword>
<evidence type="ECO:0000313" key="8">
    <source>
        <dbReference type="EMBL" id="MFC6956782.1"/>
    </source>
</evidence>
<feature type="transmembrane region" description="Helical" evidence="6">
    <location>
        <begin position="117"/>
        <end position="135"/>
    </location>
</feature>
<sequence>MSAEGGTKAIVAALAANTGIAISKFVAAAITGSASMLAEGVHSVADAANQVLLLIGGKASRKAASPAHPFGYGRERYIYAFIVSIVLFSIGGVYALYEGWHKLQDTGHGLESPLVAVVVLLVAITLESFSLRTAVKESNAVRGKQSWVQFIKGSRSPELPVILLEDIGALVGLVLALLGVGLTWITHNGLFDALGTMSIGVLLVCIAVVLAIEIRSMLIGESATAEDIAAIEGAIKQDGTSALIHLKTLHVGPDELLVAAKVGIDRSETGAQVAAEIDAAEARIRAAVPKAKLIYIEPDIRRTGA</sequence>
<dbReference type="InterPro" id="IPR002524">
    <property type="entry name" value="Cation_efflux"/>
</dbReference>
<dbReference type="InterPro" id="IPR027469">
    <property type="entry name" value="Cation_efflux_TMD_sf"/>
</dbReference>
<name>A0ABW2D382_9ACTN</name>
<dbReference type="SUPFAM" id="SSF161111">
    <property type="entry name" value="Cation efflux protein transmembrane domain-like"/>
    <property type="match status" value="1"/>
</dbReference>
<feature type="domain" description="Cation efflux protein transmembrane" evidence="7">
    <location>
        <begin position="11"/>
        <end position="218"/>
    </location>
</feature>
<evidence type="ECO:0000256" key="3">
    <source>
        <dbReference type="ARBA" id="ARBA00022692"/>
    </source>
</evidence>
<gene>
    <name evidence="8" type="ORF">ACFQS3_06190</name>
</gene>
<evidence type="ECO:0000259" key="7">
    <source>
        <dbReference type="Pfam" id="PF01545"/>
    </source>
</evidence>
<dbReference type="PANTHER" id="PTHR13414:SF9">
    <property type="entry name" value="PROTON-COUPLED ZINC ANTIPORTER SLC30A9, MITOCHONDRIAL"/>
    <property type="match status" value="1"/>
</dbReference>
<dbReference type="NCBIfam" id="TIGR01297">
    <property type="entry name" value="CDF"/>
    <property type="match status" value="1"/>
</dbReference>
<keyword evidence="3 6" id="KW-0812">Transmembrane</keyword>
<evidence type="ECO:0000256" key="1">
    <source>
        <dbReference type="ARBA" id="ARBA00004141"/>
    </source>
</evidence>
<dbReference type="Pfam" id="PF01545">
    <property type="entry name" value="Cation_efflux"/>
    <property type="match status" value="1"/>
</dbReference>
<dbReference type="InterPro" id="IPR040177">
    <property type="entry name" value="SLC30A9"/>
</dbReference>
<dbReference type="PANTHER" id="PTHR13414">
    <property type="entry name" value="HUEL-CATION TRANSPORTER"/>
    <property type="match status" value="1"/>
</dbReference>
<keyword evidence="5 6" id="KW-0472">Membrane</keyword>
<dbReference type="RefSeq" id="WP_382355302.1">
    <property type="nucleotide sequence ID" value="NZ_JBHMBP010000004.1"/>
</dbReference>
<proteinExistence type="predicted"/>
<dbReference type="EMBL" id="JBHSYS010000001">
    <property type="protein sequence ID" value="MFC6956782.1"/>
    <property type="molecule type" value="Genomic_DNA"/>
</dbReference>
<evidence type="ECO:0000256" key="5">
    <source>
        <dbReference type="ARBA" id="ARBA00023136"/>
    </source>
</evidence>
<feature type="transmembrane region" description="Helical" evidence="6">
    <location>
        <begin position="77"/>
        <end position="97"/>
    </location>
</feature>
<reference evidence="9" key="1">
    <citation type="journal article" date="2019" name="Int. J. Syst. Evol. Microbiol.">
        <title>The Global Catalogue of Microorganisms (GCM) 10K type strain sequencing project: providing services to taxonomists for standard genome sequencing and annotation.</title>
        <authorList>
            <consortium name="The Broad Institute Genomics Platform"/>
            <consortium name="The Broad Institute Genome Sequencing Center for Infectious Disease"/>
            <person name="Wu L."/>
            <person name="Ma J."/>
        </authorList>
    </citation>
    <scope>NUCLEOTIDE SEQUENCE [LARGE SCALE GENOMIC DNA]</scope>
    <source>
        <strain evidence="9">KACC 12634</strain>
    </source>
</reference>